<feature type="region of interest" description="Disordered" evidence="1">
    <location>
        <begin position="24"/>
        <end position="89"/>
    </location>
</feature>
<evidence type="ECO:0000313" key="3">
    <source>
        <dbReference type="EMBL" id="CAJ2500086.1"/>
    </source>
</evidence>
<keyword evidence="4" id="KW-1185">Reference proteome</keyword>
<feature type="compositionally biased region" description="Low complexity" evidence="1">
    <location>
        <begin position="57"/>
        <end position="80"/>
    </location>
</feature>
<protein>
    <submittedName>
        <fullName evidence="3">Uu.00g029390.m01.CDS01</fullName>
    </submittedName>
</protein>
<name>A0AAI8YCT1_9PEZI</name>
<gene>
    <name evidence="3" type="ORF">KHLLAP_LOCUS554</name>
</gene>
<reference evidence="3" key="1">
    <citation type="submission" date="2023-10" db="EMBL/GenBank/DDBJ databases">
        <authorList>
            <person name="Hackl T."/>
        </authorList>
    </citation>
    <scope>NUCLEOTIDE SEQUENCE</scope>
</reference>
<comment type="caution">
    <text evidence="3">The sequence shown here is derived from an EMBL/GenBank/DDBJ whole genome shotgun (WGS) entry which is preliminary data.</text>
</comment>
<feature type="compositionally biased region" description="Polar residues" evidence="1">
    <location>
        <begin position="26"/>
        <end position="40"/>
    </location>
</feature>
<evidence type="ECO:0000256" key="2">
    <source>
        <dbReference type="SAM" id="SignalP"/>
    </source>
</evidence>
<dbReference type="EMBL" id="CAUWAG010000003">
    <property type="protein sequence ID" value="CAJ2500086.1"/>
    <property type="molecule type" value="Genomic_DNA"/>
</dbReference>
<feature type="signal peptide" evidence="2">
    <location>
        <begin position="1"/>
        <end position="20"/>
    </location>
</feature>
<accession>A0AAI8YCT1</accession>
<keyword evidence="2" id="KW-0732">Signal</keyword>
<proteinExistence type="predicted"/>
<dbReference type="Proteomes" id="UP001295740">
    <property type="component" value="Unassembled WGS sequence"/>
</dbReference>
<evidence type="ECO:0000256" key="1">
    <source>
        <dbReference type="SAM" id="MobiDB-lite"/>
    </source>
</evidence>
<feature type="chain" id="PRO_5042541327" evidence="2">
    <location>
        <begin position="21"/>
        <end position="210"/>
    </location>
</feature>
<organism evidence="3 4">
    <name type="scientific">Anthostomella pinea</name>
    <dbReference type="NCBI Taxonomy" id="933095"/>
    <lineage>
        <taxon>Eukaryota</taxon>
        <taxon>Fungi</taxon>
        <taxon>Dikarya</taxon>
        <taxon>Ascomycota</taxon>
        <taxon>Pezizomycotina</taxon>
        <taxon>Sordariomycetes</taxon>
        <taxon>Xylariomycetidae</taxon>
        <taxon>Xylariales</taxon>
        <taxon>Xylariaceae</taxon>
        <taxon>Anthostomella</taxon>
    </lineage>
</organism>
<feature type="region of interest" description="Disordered" evidence="1">
    <location>
        <begin position="187"/>
        <end position="210"/>
    </location>
</feature>
<dbReference type="AlphaFoldDB" id="A0AAI8YCT1"/>
<evidence type="ECO:0000313" key="4">
    <source>
        <dbReference type="Proteomes" id="UP001295740"/>
    </source>
</evidence>
<sequence length="210" mass="22007">MAATLAKLLIFGLLVLPSDAFFLPSRPSQGHTDVESTTAAPNRAGRDEPTQESAPISTASTSTSSDSNSNDTSTSTSASTPFTTKLPHHTHPGSNIAVVVYSGIETVGSCSFAAPDGSMTIQPVSTLTTQTSTSTDTAAVEQTMSSVINPAKQWAYDRDCGTGIDIDFGIGIGTGIEQQTIKKEFRHPNPRLLSPGVLTTRTRTRGPIPL</sequence>